<keyword evidence="2 4" id="KW-0560">Oxidoreductase</keyword>
<comment type="similarity">
    <text evidence="1 4">Belongs to the aldehyde dehydrogenase family.</text>
</comment>
<dbReference type="CDD" id="cd07097">
    <property type="entry name" value="ALDH_KGSADH-YcbD"/>
    <property type="match status" value="1"/>
</dbReference>
<dbReference type="OrthoDB" id="6187633at2"/>
<evidence type="ECO:0000256" key="2">
    <source>
        <dbReference type="ARBA" id="ARBA00023002"/>
    </source>
</evidence>
<protein>
    <submittedName>
        <fullName evidence="6">Aldehyde dehydrogenase family protein</fullName>
    </submittedName>
</protein>
<proteinExistence type="inferred from homology"/>
<dbReference type="PROSITE" id="PS00687">
    <property type="entry name" value="ALDEHYDE_DEHYDR_GLU"/>
    <property type="match status" value="1"/>
</dbReference>
<name>A0A6N6W427_9BURK</name>
<dbReference type="InterPro" id="IPR016162">
    <property type="entry name" value="Ald_DH_N"/>
</dbReference>
<sequence length="476" mass="50806">MAVQGNLIGGEWVGGDATFNSLNPSDVRDCVGTFAQADAGQVRQAIAAARAAQPGWAAQTIQTRSDLLQRVGIELATRREEIGELVSREGGKTRADGIGEVMRASHVFHFFAGEALRYGGENLPSTRPDIGVQTSREPVGVIGLITPWNFPIAIAAWKIAPALAFGNTVVLKPSEETPGIAAELFRVMERNGLPAGVANLVNGAGPVTGAALMDGIDALSFTGSVPTGHLLARAAVENMVRVQLELGGKNPLVVLDDADLPAAVECALNGAYFSAGQRCTASSRLIIAEGVHDRFVEALRARMRSLKIGHAMNHDTQIGPLINQRQLDMVQRYIEAGKREGAELVEGGQLIERETPGFYMQPALFTATRNDMQINREEVFGPFAAVIRVKDYDEALHTANDTAFGLSAGICTTSHKYATHFRMNIKSGLAMVNLPTAGLDYHVPLSGAKSSGYGPCEQGSYAADFYTRVKTAYVGQ</sequence>
<dbReference type="InterPro" id="IPR016163">
    <property type="entry name" value="Ald_DH_C"/>
</dbReference>
<dbReference type="SUPFAM" id="SSF53720">
    <property type="entry name" value="ALDH-like"/>
    <property type="match status" value="1"/>
</dbReference>
<dbReference type="EMBL" id="VOSW01000104">
    <property type="protein sequence ID" value="KAE8754971.1"/>
    <property type="molecule type" value="Genomic_DNA"/>
</dbReference>
<dbReference type="Gene3D" id="3.40.309.10">
    <property type="entry name" value="Aldehyde Dehydrogenase, Chain A, domain 2"/>
    <property type="match status" value="1"/>
</dbReference>
<evidence type="ECO:0000256" key="4">
    <source>
        <dbReference type="RuleBase" id="RU003345"/>
    </source>
</evidence>
<organism evidence="6 7">
    <name type="scientific">Paraburkholderia madseniana</name>
    <dbReference type="NCBI Taxonomy" id="2599607"/>
    <lineage>
        <taxon>Bacteria</taxon>
        <taxon>Pseudomonadati</taxon>
        <taxon>Pseudomonadota</taxon>
        <taxon>Betaproteobacteria</taxon>
        <taxon>Burkholderiales</taxon>
        <taxon>Burkholderiaceae</taxon>
        <taxon>Paraburkholderia</taxon>
    </lineage>
</organism>
<dbReference type="PANTHER" id="PTHR11699">
    <property type="entry name" value="ALDEHYDE DEHYDROGENASE-RELATED"/>
    <property type="match status" value="1"/>
</dbReference>
<evidence type="ECO:0000313" key="7">
    <source>
        <dbReference type="Proteomes" id="UP000463700"/>
    </source>
</evidence>
<reference evidence="6 7" key="1">
    <citation type="journal article" date="2020" name="Int. J. Syst. Evol. Microbiol.">
        <title>Paraburkholderia madseniana sp. nov., a phenolic acid-degrading bacterium isolated from acidic forest soil.</title>
        <authorList>
            <person name="Wilhelm R.C."/>
            <person name="Murphy S.J.L."/>
            <person name="Feriancek N.M."/>
            <person name="Karasz D.C."/>
            <person name="DeRito C.M."/>
            <person name="Newman J.D."/>
            <person name="Buckley D.H."/>
        </authorList>
    </citation>
    <scope>NUCLEOTIDE SEQUENCE [LARGE SCALE GENOMIC DNA]</scope>
    <source>
        <strain evidence="6 7">RP11</strain>
    </source>
</reference>
<dbReference type="RefSeq" id="WP_154566424.1">
    <property type="nucleotide sequence ID" value="NZ_VOSW01000104.1"/>
</dbReference>
<dbReference type="GO" id="GO:0016620">
    <property type="term" value="F:oxidoreductase activity, acting on the aldehyde or oxo group of donors, NAD or NADP as acceptor"/>
    <property type="evidence" value="ECO:0007669"/>
    <property type="project" value="InterPro"/>
</dbReference>
<gene>
    <name evidence="6" type="ORF">FSO04_36830</name>
</gene>
<dbReference type="AlphaFoldDB" id="A0A6N6W427"/>
<dbReference type="InterPro" id="IPR016161">
    <property type="entry name" value="Ald_DH/histidinol_DH"/>
</dbReference>
<dbReference type="InterPro" id="IPR016160">
    <property type="entry name" value="Ald_DH_CS_CYS"/>
</dbReference>
<dbReference type="InterPro" id="IPR029510">
    <property type="entry name" value="Ald_DH_CS_GLU"/>
</dbReference>
<evidence type="ECO:0000256" key="1">
    <source>
        <dbReference type="ARBA" id="ARBA00009986"/>
    </source>
</evidence>
<dbReference type="PROSITE" id="PS00070">
    <property type="entry name" value="ALDEHYDE_DEHYDR_CYS"/>
    <property type="match status" value="1"/>
</dbReference>
<dbReference type="Pfam" id="PF00171">
    <property type="entry name" value="Aldedh"/>
    <property type="match status" value="1"/>
</dbReference>
<evidence type="ECO:0000259" key="5">
    <source>
        <dbReference type="Pfam" id="PF00171"/>
    </source>
</evidence>
<feature type="active site" evidence="3">
    <location>
        <position position="245"/>
    </location>
</feature>
<evidence type="ECO:0000256" key="3">
    <source>
        <dbReference type="PROSITE-ProRule" id="PRU10007"/>
    </source>
</evidence>
<evidence type="ECO:0000313" key="6">
    <source>
        <dbReference type="EMBL" id="KAE8754971.1"/>
    </source>
</evidence>
<accession>A0A6N6W427</accession>
<dbReference type="InterPro" id="IPR015590">
    <property type="entry name" value="Aldehyde_DH_dom"/>
</dbReference>
<dbReference type="FunFam" id="3.40.605.10:FF:000007">
    <property type="entry name" value="NAD/NADP-dependent betaine aldehyde dehydrogenase"/>
    <property type="match status" value="1"/>
</dbReference>
<comment type="caution">
    <text evidence="6">The sequence shown here is derived from an EMBL/GenBank/DDBJ whole genome shotgun (WGS) entry which is preliminary data.</text>
</comment>
<dbReference type="Gene3D" id="3.40.605.10">
    <property type="entry name" value="Aldehyde Dehydrogenase, Chain A, domain 1"/>
    <property type="match status" value="1"/>
</dbReference>
<dbReference type="Proteomes" id="UP000463700">
    <property type="component" value="Unassembled WGS sequence"/>
</dbReference>
<feature type="domain" description="Aldehyde dehydrogenase" evidence="5">
    <location>
        <begin position="12"/>
        <end position="471"/>
    </location>
</feature>